<keyword evidence="3" id="KW-1185">Reference proteome</keyword>
<accession>A0A0C2XDN4</accession>
<name>A0A0C2XDN4_HEBCY</name>
<sequence>MAGWDFATSVNACYAAPDLRNHTFSLHRPFRHGRHSIDPETTNHYSIIDASSAFFTVAPCTTSILFPYPLSPTNADRRTILLLQIKIRPNSLEPRKRLPVQVAYSSTPDAKGVSETGAEPLFPLVR</sequence>
<dbReference type="Proteomes" id="UP000053424">
    <property type="component" value="Unassembled WGS sequence"/>
</dbReference>
<protein>
    <submittedName>
        <fullName evidence="2">Uncharacterized protein</fullName>
    </submittedName>
</protein>
<organism evidence="2 3">
    <name type="scientific">Hebeloma cylindrosporum</name>
    <dbReference type="NCBI Taxonomy" id="76867"/>
    <lineage>
        <taxon>Eukaryota</taxon>
        <taxon>Fungi</taxon>
        <taxon>Dikarya</taxon>
        <taxon>Basidiomycota</taxon>
        <taxon>Agaricomycotina</taxon>
        <taxon>Agaricomycetes</taxon>
        <taxon>Agaricomycetidae</taxon>
        <taxon>Agaricales</taxon>
        <taxon>Agaricineae</taxon>
        <taxon>Hymenogastraceae</taxon>
        <taxon>Hebeloma</taxon>
    </lineage>
</organism>
<reference evidence="3" key="2">
    <citation type="submission" date="2015-01" db="EMBL/GenBank/DDBJ databases">
        <title>Evolutionary Origins and Diversification of the Mycorrhizal Mutualists.</title>
        <authorList>
            <consortium name="DOE Joint Genome Institute"/>
            <consortium name="Mycorrhizal Genomics Consortium"/>
            <person name="Kohler A."/>
            <person name="Kuo A."/>
            <person name="Nagy L.G."/>
            <person name="Floudas D."/>
            <person name="Copeland A."/>
            <person name="Barry K.W."/>
            <person name="Cichocki N."/>
            <person name="Veneault-Fourrey C."/>
            <person name="LaButti K."/>
            <person name="Lindquist E.A."/>
            <person name="Lipzen A."/>
            <person name="Lundell T."/>
            <person name="Morin E."/>
            <person name="Murat C."/>
            <person name="Riley R."/>
            <person name="Ohm R."/>
            <person name="Sun H."/>
            <person name="Tunlid A."/>
            <person name="Henrissat B."/>
            <person name="Grigoriev I.V."/>
            <person name="Hibbett D.S."/>
            <person name="Martin F."/>
        </authorList>
    </citation>
    <scope>NUCLEOTIDE SEQUENCE [LARGE SCALE GENOMIC DNA]</scope>
    <source>
        <strain evidence="3">h7</strain>
    </source>
</reference>
<dbReference type="HOGENOM" id="CLU_1981846_0_0_1"/>
<feature type="region of interest" description="Disordered" evidence="1">
    <location>
        <begin position="106"/>
        <end position="126"/>
    </location>
</feature>
<evidence type="ECO:0000256" key="1">
    <source>
        <dbReference type="SAM" id="MobiDB-lite"/>
    </source>
</evidence>
<gene>
    <name evidence="2" type="ORF">M413DRAFT_449374</name>
</gene>
<dbReference type="EMBL" id="KN831809">
    <property type="protein sequence ID" value="KIM36043.1"/>
    <property type="molecule type" value="Genomic_DNA"/>
</dbReference>
<dbReference type="AlphaFoldDB" id="A0A0C2XDN4"/>
<evidence type="ECO:0000313" key="3">
    <source>
        <dbReference type="Proteomes" id="UP000053424"/>
    </source>
</evidence>
<proteinExistence type="predicted"/>
<reference evidence="2 3" key="1">
    <citation type="submission" date="2014-04" db="EMBL/GenBank/DDBJ databases">
        <authorList>
            <consortium name="DOE Joint Genome Institute"/>
            <person name="Kuo A."/>
            <person name="Gay G."/>
            <person name="Dore J."/>
            <person name="Kohler A."/>
            <person name="Nagy L.G."/>
            <person name="Floudas D."/>
            <person name="Copeland A."/>
            <person name="Barry K.W."/>
            <person name="Cichocki N."/>
            <person name="Veneault-Fourrey C."/>
            <person name="LaButti K."/>
            <person name="Lindquist E.A."/>
            <person name="Lipzen A."/>
            <person name="Lundell T."/>
            <person name="Morin E."/>
            <person name="Murat C."/>
            <person name="Sun H."/>
            <person name="Tunlid A."/>
            <person name="Henrissat B."/>
            <person name="Grigoriev I.V."/>
            <person name="Hibbett D.S."/>
            <person name="Martin F."/>
            <person name="Nordberg H.P."/>
            <person name="Cantor M.N."/>
            <person name="Hua S.X."/>
        </authorList>
    </citation>
    <scope>NUCLEOTIDE SEQUENCE [LARGE SCALE GENOMIC DNA]</scope>
    <source>
        <strain evidence="3">h7</strain>
    </source>
</reference>
<evidence type="ECO:0000313" key="2">
    <source>
        <dbReference type="EMBL" id="KIM36043.1"/>
    </source>
</evidence>